<sequence length="566" mass="66578">MCRSYGDQFESLFKDKRDISSYLKKQLDLRNEQVFDLNDRLADLQQAKDYEKDLFEKKIQNLKEQYDLEIQNLGNENMLLKTRLVALEEFEYQRQTMEKTIDELKSLILKKEDAYKKALYHMEIALMFFKDRLKKEAIEYLNDLAIEFHHNAKNQLSNTIKRALHENFYLNNQFDYLSNQLEKIIEINKNYTADNQRLTRTIAIFEDVETQSGKKHIVTENIIQLLNEKLDKCKQQQNTVHEILVPVEKIEKESTKLSRNQENNSKQEKESTEIRNLEEENNLLKDIIDQAAISIADVVQLKIIKNSITINDQNENASTSNKSSTDDNQSELSVSYNKPVRHLFLVRHGQYQRRRTQSDGHLTVQGQNQAWYAANFLMSQLPDDVLFDSLTHSDMIRTRETATIIYKQLLSKKKIDIEYFSIDTDFREHNLLFTFLLEGNWHALKRDYFRLKKQSIKNANTTFEIIVAHRNIIGHCIELLTKIQPDKSIAFNTSVTHIIVNQTNVIVDYAYRHDFIPIDLLTMWEVYLPVGKYQIDEHKHAHITVNGVKGAQRKGCCVRLLISCFR</sequence>
<dbReference type="PANTHER" id="PTHR31954">
    <property type="entry name" value="CILIA- AND FLAGELLA-ASSOCIATED PROTEIN 157"/>
    <property type="match status" value="1"/>
</dbReference>
<organism evidence="9 10">
    <name type="scientific">Rotaria magnacalcarata</name>
    <dbReference type="NCBI Taxonomy" id="392030"/>
    <lineage>
        <taxon>Eukaryota</taxon>
        <taxon>Metazoa</taxon>
        <taxon>Spiralia</taxon>
        <taxon>Gnathifera</taxon>
        <taxon>Rotifera</taxon>
        <taxon>Eurotatoria</taxon>
        <taxon>Bdelloidea</taxon>
        <taxon>Philodinida</taxon>
        <taxon>Philodinidae</taxon>
        <taxon>Rotaria</taxon>
    </lineage>
</organism>
<dbReference type="InterPro" id="IPR029033">
    <property type="entry name" value="His_PPase_superfam"/>
</dbReference>
<keyword evidence="6" id="KW-0966">Cell projection</keyword>
<protein>
    <recommendedName>
        <fullName evidence="3">Cilia- and flagella-associated protein 157</fullName>
    </recommendedName>
</protein>
<reference evidence="9" key="1">
    <citation type="submission" date="2021-02" db="EMBL/GenBank/DDBJ databases">
        <authorList>
            <person name="Nowell W R."/>
        </authorList>
    </citation>
    <scope>NUCLEOTIDE SEQUENCE</scope>
</reference>
<name>A0A8S2KZE3_9BILA</name>
<evidence type="ECO:0000256" key="7">
    <source>
        <dbReference type="SAM" id="Coils"/>
    </source>
</evidence>
<dbReference type="Pfam" id="PF00300">
    <property type="entry name" value="His_Phos_1"/>
    <property type="match status" value="1"/>
</dbReference>
<dbReference type="InterPro" id="IPR038844">
    <property type="entry name" value="CFAP157"/>
</dbReference>
<dbReference type="PANTHER" id="PTHR31954:SF1">
    <property type="entry name" value="CILIA- AND FLAGELLA-ASSOCIATED PROTEIN 157"/>
    <property type="match status" value="1"/>
</dbReference>
<dbReference type="InterPro" id="IPR013078">
    <property type="entry name" value="His_Pase_superF_clade-1"/>
</dbReference>
<evidence type="ECO:0000256" key="8">
    <source>
        <dbReference type="SAM" id="MobiDB-lite"/>
    </source>
</evidence>
<accession>A0A8S2KZE3</accession>
<keyword evidence="5" id="KW-0969">Cilium</keyword>
<evidence type="ECO:0000256" key="3">
    <source>
        <dbReference type="ARBA" id="ARBA00014087"/>
    </source>
</evidence>
<evidence type="ECO:0000256" key="6">
    <source>
        <dbReference type="ARBA" id="ARBA00023273"/>
    </source>
</evidence>
<comment type="subcellular location">
    <subcellularLocation>
        <location evidence="1">Cell projection</location>
        <location evidence="1">Cilium</location>
    </subcellularLocation>
</comment>
<evidence type="ECO:0000313" key="9">
    <source>
        <dbReference type="EMBL" id="CAF3876776.1"/>
    </source>
</evidence>
<feature type="coiled-coil region" evidence="7">
    <location>
        <begin position="52"/>
        <end position="114"/>
    </location>
</feature>
<dbReference type="CDD" id="cd07067">
    <property type="entry name" value="HP_PGM_like"/>
    <property type="match status" value="1"/>
</dbReference>
<dbReference type="EMBL" id="CAJOBH010001852">
    <property type="protein sequence ID" value="CAF3876776.1"/>
    <property type="molecule type" value="Genomic_DNA"/>
</dbReference>
<feature type="compositionally biased region" description="Basic and acidic residues" evidence="8">
    <location>
        <begin position="265"/>
        <end position="274"/>
    </location>
</feature>
<dbReference type="GO" id="GO:0008017">
    <property type="term" value="F:microtubule binding"/>
    <property type="evidence" value="ECO:0007669"/>
    <property type="project" value="TreeGrafter"/>
</dbReference>
<dbReference type="Proteomes" id="UP000681967">
    <property type="component" value="Unassembled WGS sequence"/>
</dbReference>
<evidence type="ECO:0000256" key="2">
    <source>
        <dbReference type="ARBA" id="ARBA00010841"/>
    </source>
</evidence>
<keyword evidence="4 7" id="KW-0175">Coiled coil</keyword>
<dbReference type="GO" id="GO:0036064">
    <property type="term" value="C:ciliary basal body"/>
    <property type="evidence" value="ECO:0007669"/>
    <property type="project" value="TreeGrafter"/>
</dbReference>
<evidence type="ECO:0000313" key="10">
    <source>
        <dbReference type="Proteomes" id="UP000681967"/>
    </source>
</evidence>
<evidence type="ECO:0000256" key="1">
    <source>
        <dbReference type="ARBA" id="ARBA00004138"/>
    </source>
</evidence>
<dbReference type="Gene3D" id="3.40.50.1240">
    <property type="entry name" value="Phosphoglycerate mutase-like"/>
    <property type="match status" value="1"/>
</dbReference>
<proteinExistence type="inferred from homology"/>
<comment type="similarity">
    <text evidence="2">Belongs to the CFAP157 family.</text>
</comment>
<evidence type="ECO:0000256" key="5">
    <source>
        <dbReference type="ARBA" id="ARBA00023069"/>
    </source>
</evidence>
<feature type="region of interest" description="Disordered" evidence="8">
    <location>
        <begin position="255"/>
        <end position="274"/>
    </location>
</feature>
<evidence type="ECO:0000256" key="4">
    <source>
        <dbReference type="ARBA" id="ARBA00023054"/>
    </source>
</evidence>
<dbReference type="AlphaFoldDB" id="A0A8S2KZE3"/>
<comment type="caution">
    <text evidence="9">The sequence shown here is derived from an EMBL/GenBank/DDBJ whole genome shotgun (WGS) entry which is preliminary data.</text>
</comment>
<dbReference type="SUPFAM" id="SSF53254">
    <property type="entry name" value="Phosphoglycerate mutase-like"/>
    <property type="match status" value="1"/>
</dbReference>
<gene>
    <name evidence="9" type="ORF">BYL167_LOCUS7227</name>
</gene>